<dbReference type="InterPro" id="IPR036322">
    <property type="entry name" value="WD40_repeat_dom_sf"/>
</dbReference>
<keyword evidence="1" id="KW-0853">WD repeat</keyword>
<dbReference type="PANTHER" id="PTHR19879">
    <property type="entry name" value="TRANSCRIPTION INITIATION FACTOR TFIID"/>
    <property type="match status" value="1"/>
</dbReference>
<dbReference type="AlphaFoldDB" id="X1KM67"/>
<dbReference type="PANTHER" id="PTHR19879:SF9">
    <property type="entry name" value="TRANSCRIPTION INITIATION FACTOR TFIID SUBUNIT 5"/>
    <property type="match status" value="1"/>
</dbReference>
<dbReference type="PROSITE" id="PS00678">
    <property type="entry name" value="WD_REPEATS_1"/>
    <property type="match status" value="1"/>
</dbReference>
<dbReference type="SMART" id="SM00320">
    <property type="entry name" value="WD40"/>
    <property type="match status" value="2"/>
</dbReference>
<reference evidence="3" key="1">
    <citation type="journal article" date="2014" name="Front. Microbiol.">
        <title>High frequency of phylogenetically diverse reductive dehalogenase-homologous genes in deep subseafloor sedimentary metagenomes.</title>
        <authorList>
            <person name="Kawai M."/>
            <person name="Futagami T."/>
            <person name="Toyoda A."/>
            <person name="Takaki Y."/>
            <person name="Nishi S."/>
            <person name="Hori S."/>
            <person name="Arai W."/>
            <person name="Tsubouchi T."/>
            <person name="Morono Y."/>
            <person name="Uchiyama I."/>
            <person name="Ito T."/>
            <person name="Fujiyama A."/>
            <person name="Inagaki F."/>
            <person name="Takami H."/>
        </authorList>
    </citation>
    <scope>NUCLEOTIDE SEQUENCE</scope>
    <source>
        <strain evidence="3">Expedition CK06-06</strain>
    </source>
</reference>
<dbReference type="PROSITE" id="PS50294">
    <property type="entry name" value="WD_REPEATS_REGION"/>
    <property type="match status" value="1"/>
</dbReference>
<name>X1KM67_9ZZZZ</name>
<dbReference type="InterPro" id="IPR015943">
    <property type="entry name" value="WD40/YVTN_repeat-like_dom_sf"/>
</dbReference>
<evidence type="ECO:0000256" key="2">
    <source>
        <dbReference type="ARBA" id="ARBA00022737"/>
    </source>
</evidence>
<feature type="non-terminal residue" evidence="3">
    <location>
        <position position="1"/>
    </location>
</feature>
<comment type="caution">
    <text evidence="3">The sequence shown here is derived from an EMBL/GenBank/DDBJ whole genome shotgun (WGS) entry which is preliminary data.</text>
</comment>
<dbReference type="SUPFAM" id="SSF50978">
    <property type="entry name" value="WD40 repeat-like"/>
    <property type="match status" value="1"/>
</dbReference>
<dbReference type="PROSITE" id="PS50082">
    <property type="entry name" value="WD_REPEATS_2"/>
    <property type="match status" value="2"/>
</dbReference>
<dbReference type="Gene3D" id="2.130.10.10">
    <property type="entry name" value="YVTN repeat-like/Quinoprotein amine dehydrogenase"/>
    <property type="match status" value="1"/>
</dbReference>
<sequence length="105" mass="11175">GELLAMGHYDGLINIWDVASGTLLRTIATEAVVQSLAFSPDGSLLATGHSYEDNLINVWWVDAGSLLTTLPGHDAGVDFLLFSPLGDMLVSGSYDGSVRVWGIRP</sequence>
<evidence type="ECO:0000256" key="1">
    <source>
        <dbReference type="ARBA" id="ARBA00022574"/>
    </source>
</evidence>
<organism evidence="3">
    <name type="scientific">marine sediment metagenome</name>
    <dbReference type="NCBI Taxonomy" id="412755"/>
    <lineage>
        <taxon>unclassified sequences</taxon>
        <taxon>metagenomes</taxon>
        <taxon>ecological metagenomes</taxon>
    </lineage>
</organism>
<evidence type="ECO:0000313" key="3">
    <source>
        <dbReference type="EMBL" id="GAH94700.1"/>
    </source>
</evidence>
<dbReference type="InterPro" id="IPR001680">
    <property type="entry name" value="WD40_rpt"/>
</dbReference>
<proteinExistence type="predicted"/>
<dbReference type="Pfam" id="PF00400">
    <property type="entry name" value="WD40"/>
    <property type="match status" value="2"/>
</dbReference>
<accession>X1KM67</accession>
<protein>
    <submittedName>
        <fullName evidence="3">Uncharacterized protein</fullName>
    </submittedName>
</protein>
<dbReference type="EMBL" id="BARU01045584">
    <property type="protein sequence ID" value="GAH94700.1"/>
    <property type="molecule type" value="Genomic_DNA"/>
</dbReference>
<keyword evidence="2" id="KW-0677">Repeat</keyword>
<gene>
    <name evidence="3" type="ORF">S03H2_69110</name>
</gene>
<dbReference type="InterPro" id="IPR019775">
    <property type="entry name" value="WD40_repeat_CS"/>
</dbReference>